<evidence type="ECO:0008006" key="4">
    <source>
        <dbReference type="Google" id="ProtNLM"/>
    </source>
</evidence>
<dbReference type="Proteomes" id="UP000572051">
    <property type="component" value="Unassembled WGS sequence"/>
</dbReference>
<keyword evidence="3" id="KW-1185">Reference proteome</keyword>
<dbReference type="InterPro" id="IPR029050">
    <property type="entry name" value="Immunoprotect_excell_Ig-like"/>
</dbReference>
<name>A0A7Z0ELQ9_9ACTN</name>
<keyword evidence="1" id="KW-0732">Signal</keyword>
<reference evidence="2 3" key="1">
    <citation type="submission" date="2020-07" db="EMBL/GenBank/DDBJ databases">
        <title>Sequencing the genomes of 1000 actinobacteria strains.</title>
        <authorList>
            <person name="Klenk H.-P."/>
        </authorList>
    </citation>
    <scope>NUCLEOTIDE SEQUENCE [LARGE SCALE GENOMIC DNA]</scope>
    <source>
        <strain evidence="2 3">DSM 44442</strain>
    </source>
</reference>
<organism evidence="2 3">
    <name type="scientific">Nocardiopsis aegyptia</name>
    <dbReference type="NCBI Taxonomy" id="220378"/>
    <lineage>
        <taxon>Bacteria</taxon>
        <taxon>Bacillati</taxon>
        <taxon>Actinomycetota</taxon>
        <taxon>Actinomycetes</taxon>
        <taxon>Streptosporangiales</taxon>
        <taxon>Nocardiopsidaceae</taxon>
        <taxon>Nocardiopsis</taxon>
    </lineage>
</organism>
<evidence type="ECO:0000313" key="3">
    <source>
        <dbReference type="Proteomes" id="UP000572051"/>
    </source>
</evidence>
<evidence type="ECO:0000256" key="1">
    <source>
        <dbReference type="ARBA" id="ARBA00022729"/>
    </source>
</evidence>
<evidence type="ECO:0000313" key="2">
    <source>
        <dbReference type="EMBL" id="NYJ34379.1"/>
    </source>
</evidence>
<dbReference type="Gene3D" id="2.60.40.1240">
    <property type="match status" value="1"/>
</dbReference>
<accession>A0A7Z0ELQ9</accession>
<gene>
    <name evidence="2" type="ORF">HNR10_002260</name>
</gene>
<dbReference type="RefSeq" id="WP_179822990.1">
    <property type="nucleotide sequence ID" value="NZ_JACCFS010000001.1"/>
</dbReference>
<sequence length="133" mass="14786">MGDRFEVESVYYTITSVETGVPLVGNDLFQFPPEQNLAFVVVRVRIENERWSEVPVDASEFALHTGNTTAVPWTEKEHVVLLDPEDAAVEAGGSRELSFAYDAPDLELKHVYVVPGHEADLMVTVDLTRGLEP</sequence>
<dbReference type="EMBL" id="JACCFS010000001">
    <property type="protein sequence ID" value="NYJ34379.1"/>
    <property type="molecule type" value="Genomic_DNA"/>
</dbReference>
<proteinExistence type="predicted"/>
<dbReference type="AlphaFoldDB" id="A0A7Z0ELQ9"/>
<comment type="caution">
    <text evidence="2">The sequence shown here is derived from an EMBL/GenBank/DDBJ whole genome shotgun (WGS) entry which is preliminary data.</text>
</comment>
<protein>
    <recommendedName>
        <fullName evidence="4">DUF4352 domain-containing protein</fullName>
    </recommendedName>
</protein>